<gene>
    <name evidence="1" type="ORF">EDM58_17425</name>
</gene>
<evidence type="ECO:0000313" key="2">
    <source>
        <dbReference type="Proteomes" id="UP000281915"/>
    </source>
</evidence>
<keyword evidence="1" id="KW-0547">Nucleotide-binding</keyword>
<name>A0A3M8CLD7_9BACL</name>
<comment type="caution">
    <text evidence="1">The sequence shown here is derived from an EMBL/GenBank/DDBJ whole genome shotgun (WGS) entry which is preliminary data.</text>
</comment>
<sequence length="31" mass="3695">LLHRVEVIQLNEDSYRIKYRSSIFGEKSVQS</sequence>
<accession>A0A3M8CLD7</accession>
<evidence type="ECO:0000313" key="1">
    <source>
        <dbReference type="EMBL" id="RNB76443.1"/>
    </source>
</evidence>
<dbReference type="AlphaFoldDB" id="A0A3M8CLD7"/>
<reference evidence="1 2" key="1">
    <citation type="submission" date="2018-10" db="EMBL/GenBank/DDBJ databases">
        <title>Phylogenomics of Brevibacillus.</title>
        <authorList>
            <person name="Dunlap C."/>
        </authorList>
    </citation>
    <scope>NUCLEOTIDE SEQUENCE [LARGE SCALE GENOMIC DNA]</scope>
    <source>
        <strain evidence="1 2">JCM 15085</strain>
    </source>
</reference>
<dbReference type="GO" id="GO:0005524">
    <property type="term" value="F:ATP binding"/>
    <property type="evidence" value="ECO:0007669"/>
    <property type="project" value="UniProtKB-KW"/>
</dbReference>
<dbReference type="Proteomes" id="UP000281915">
    <property type="component" value="Unassembled WGS sequence"/>
</dbReference>
<protein>
    <submittedName>
        <fullName evidence="1">ATP-binding protein</fullName>
    </submittedName>
</protein>
<dbReference type="EMBL" id="RHHT01000038">
    <property type="protein sequence ID" value="RNB76443.1"/>
    <property type="molecule type" value="Genomic_DNA"/>
</dbReference>
<proteinExistence type="predicted"/>
<keyword evidence="1" id="KW-0067">ATP-binding</keyword>
<feature type="non-terminal residue" evidence="1">
    <location>
        <position position="1"/>
    </location>
</feature>
<organism evidence="1 2">
    <name type="scientific">Brevibacillus panacihumi</name>
    <dbReference type="NCBI Taxonomy" id="497735"/>
    <lineage>
        <taxon>Bacteria</taxon>
        <taxon>Bacillati</taxon>
        <taxon>Bacillota</taxon>
        <taxon>Bacilli</taxon>
        <taxon>Bacillales</taxon>
        <taxon>Paenibacillaceae</taxon>
        <taxon>Brevibacillus</taxon>
    </lineage>
</organism>